<evidence type="ECO:0000313" key="3">
    <source>
        <dbReference type="Proteomes" id="UP000092952"/>
    </source>
</evidence>
<dbReference type="GO" id="GO:0032259">
    <property type="term" value="P:methylation"/>
    <property type="evidence" value="ECO:0007669"/>
    <property type="project" value="UniProtKB-KW"/>
</dbReference>
<evidence type="ECO:0000259" key="1">
    <source>
        <dbReference type="Pfam" id="PF08241"/>
    </source>
</evidence>
<feature type="domain" description="Methyltransferase type 11" evidence="1">
    <location>
        <begin position="38"/>
        <end position="134"/>
    </location>
</feature>
<dbReference type="InterPro" id="IPR029063">
    <property type="entry name" value="SAM-dependent_MTases_sf"/>
</dbReference>
<dbReference type="PANTHER" id="PTHR45036">
    <property type="entry name" value="METHYLTRANSFERASE LIKE 7B"/>
    <property type="match status" value="1"/>
</dbReference>
<reference evidence="3" key="1">
    <citation type="submission" date="2016-03" db="EMBL/GenBank/DDBJ databases">
        <title>Complete genome sequence of Solimmundus cernigliae, representing a novel lineage of polycyclic aromatic hydrocarbon degraders within the Gammaproteobacteria.</title>
        <authorList>
            <person name="Singleton D.R."/>
            <person name="Dickey A.N."/>
            <person name="Scholl E.H."/>
            <person name="Wright F.A."/>
            <person name="Aitken M.D."/>
        </authorList>
    </citation>
    <scope>NUCLEOTIDE SEQUENCE [LARGE SCALE GENOMIC DNA]</scope>
    <source>
        <strain evidence="3">TR3.2</strain>
    </source>
</reference>
<dbReference type="InterPro" id="IPR013216">
    <property type="entry name" value="Methyltransf_11"/>
</dbReference>
<keyword evidence="2" id="KW-0489">Methyltransferase</keyword>
<dbReference type="RefSeq" id="WP_068802372.1">
    <property type="nucleotide sequence ID" value="NZ_CP014671.1"/>
</dbReference>
<dbReference type="EMBL" id="CP014671">
    <property type="protein sequence ID" value="ANX02858.1"/>
    <property type="molecule type" value="Genomic_DNA"/>
</dbReference>
<dbReference type="KEGG" id="gbi:PG2T_00705"/>
<dbReference type="SUPFAM" id="SSF53335">
    <property type="entry name" value="S-adenosyl-L-methionine-dependent methyltransferases"/>
    <property type="match status" value="1"/>
</dbReference>
<gene>
    <name evidence="2" type="ORF">PG2T_00705</name>
</gene>
<evidence type="ECO:0000313" key="2">
    <source>
        <dbReference type="EMBL" id="ANX02858.1"/>
    </source>
</evidence>
<organism evidence="2 3">
    <name type="scientific">Immundisolibacter cernigliae</name>
    <dbReference type="NCBI Taxonomy" id="1810504"/>
    <lineage>
        <taxon>Bacteria</taxon>
        <taxon>Pseudomonadati</taxon>
        <taxon>Pseudomonadota</taxon>
        <taxon>Gammaproteobacteria</taxon>
        <taxon>Immundisolibacterales</taxon>
        <taxon>Immundisolibacteraceae</taxon>
        <taxon>Immundisolibacter</taxon>
    </lineage>
</organism>
<protein>
    <submittedName>
        <fullName evidence="2">Phospholipid methyltransferase</fullName>
    </submittedName>
</protein>
<dbReference type="InParanoid" id="A0A1B1YQ36"/>
<dbReference type="GO" id="GO:0008757">
    <property type="term" value="F:S-adenosylmethionine-dependent methyltransferase activity"/>
    <property type="evidence" value="ECO:0007669"/>
    <property type="project" value="InterPro"/>
</dbReference>
<dbReference type="InterPro" id="IPR052356">
    <property type="entry name" value="Thiol_S-MT"/>
</dbReference>
<dbReference type="PANTHER" id="PTHR45036:SF1">
    <property type="entry name" value="METHYLTRANSFERASE LIKE 7A"/>
    <property type="match status" value="1"/>
</dbReference>
<sequence>MNLYDRYLMPLLIDAGCGLKDFQALRALLLPQAAGAVLEIGIGTGRNLPFYDPARVSSLQGLDPAGQMHGKAKRRAKAAGLEVELIALSAEQIPAPDASYDTVVCTFTLCTIPDPVTALREMRRVLKPGGRLLFCEHGRAPEAPVQRWQDRLTPWWKPIAGGCHLNRDVRAMLSAGGFVPTQIESSYLNGPKPLVYVTRGVAVAG</sequence>
<dbReference type="CDD" id="cd02440">
    <property type="entry name" value="AdoMet_MTases"/>
    <property type="match status" value="1"/>
</dbReference>
<proteinExistence type="predicted"/>
<dbReference type="Gene3D" id="3.40.50.150">
    <property type="entry name" value="Vaccinia Virus protein VP39"/>
    <property type="match status" value="1"/>
</dbReference>
<dbReference type="STRING" id="1810504.PG2T_00705"/>
<accession>A0A1B1YQ36</accession>
<keyword evidence="3" id="KW-1185">Reference proteome</keyword>
<name>A0A1B1YQ36_9GAMM</name>
<dbReference type="OrthoDB" id="323463at2"/>
<keyword evidence="2" id="KW-0808">Transferase</keyword>
<dbReference type="Pfam" id="PF08241">
    <property type="entry name" value="Methyltransf_11"/>
    <property type="match status" value="1"/>
</dbReference>
<dbReference type="AlphaFoldDB" id="A0A1B1YQ36"/>
<dbReference type="Proteomes" id="UP000092952">
    <property type="component" value="Chromosome"/>
</dbReference>